<organism evidence="1 2">
    <name type="scientific">Forsythia ovata</name>
    <dbReference type="NCBI Taxonomy" id="205694"/>
    <lineage>
        <taxon>Eukaryota</taxon>
        <taxon>Viridiplantae</taxon>
        <taxon>Streptophyta</taxon>
        <taxon>Embryophyta</taxon>
        <taxon>Tracheophyta</taxon>
        <taxon>Spermatophyta</taxon>
        <taxon>Magnoliopsida</taxon>
        <taxon>eudicotyledons</taxon>
        <taxon>Gunneridae</taxon>
        <taxon>Pentapetalae</taxon>
        <taxon>asterids</taxon>
        <taxon>lamiids</taxon>
        <taxon>Lamiales</taxon>
        <taxon>Oleaceae</taxon>
        <taxon>Forsythieae</taxon>
        <taxon>Forsythia</taxon>
    </lineage>
</organism>
<dbReference type="Proteomes" id="UP001604277">
    <property type="component" value="Unassembled WGS sequence"/>
</dbReference>
<proteinExistence type="predicted"/>
<protein>
    <submittedName>
        <fullName evidence="1">Uncharacterized protein</fullName>
    </submittedName>
</protein>
<dbReference type="EMBL" id="JBFOLJ010000009">
    <property type="protein sequence ID" value="KAL2508587.1"/>
    <property type="molecule type" value="Genomic_DNA"/>
</dbReference>
<keyword evidence="2" id="KW-1185">Reference proteome</keyword>
<comment type="caution">
    <text evidence="1">The sequence shown here is derived from an EMBL/GenBank/DDBJ whole genome shotgun (WGS) entry which is preliminary data.</text>
</comment>
<name>A0ABD1T773_9LAMI</name>
<sequence length="108" mass="12536">MPMRDDLRYSFLGLSMFSLKIRELRDILMNSRCQTFTLATIRDKGEKIEDDTLLSVYDIPPKLHERDLIDTTYVLESNLPFLKTQIFDDLGGYIIYNSMLVHGGKSLN</sequence>
<dbReference type="AlphaFoldDB" id="A0ABD1T773"/>
<reference evidence="2" key="1">
    <citation type="submission" date="2024-07" db="EMBL/GenBank/DDBJ databases">
        <title>Two chromosome-level genome assemblies of Korean endemic species Abeliophyllum distichum and Forsythia ovata (Oleaceae).</title>
        <authorList>
            <person name="Jang H."/>
        </authorList>
    </citation>
    <scope>NUCLEOTIDE SEQUENCE [LARGE SCALE GENOMIC DNA]</scope>
</reference>
<accession>A0ABD1T773</accession>
<gene>
    <name evidence="1" type="ORF">Fot_32234</name>
</gene>
<evidence type="ECO:0000313" key="2">
    <source>
        <dbReference type="Proteomes" id="UP001604277"/>
    </source>
</evidence>
<evidence type="ECO:0000313" key="1">
    <source>
        <dbReference type="EMBL" id="KAL2508587.1"/>
    </source>
</evidence>